<dbReference type="AlphaFoldDB" id="A0AB36THK1"/>
<dbReference type="Proteomes" id="UP000223596">
    <property type="component" value="Unassembled WGS sequence"/>
</dbReference>
<proteinExistence type="predicted"/>
<dbReference type="RefSeq" id="WP_003517167.1">
    <property type="nucleotide sequence ID" value="NZ_CP013828.1"/>
</dbReference>
<gene>
    <name evidence="2" type="ORF">M972_111425</name>
</gene>
<feature type="region of interest" description="Disordered" evidence="1">
    <location>
        <begin position="22"/>
        <end position="60"/>
    </location>
</feature>
<reference evidence="2 3" key="1">
    <citation type="submission" date="2017-09" db="EMBL/GenBank/DDBJ databases">
        <title>Evaluation of Pacific Biosciences Sequencing Technology to Finishing C. thermocellum Genome Sequences.</title>
        <authorList>
            <person name="Brown S."/>
        </authorList>
    </citation>
    <scope>NUCLEOTIDE SEQUENCE [LARGE SCALE GENOMIC DNA]</scope>
    <source>
        <strain evidence="2 3">AD2</strain>
    </source>
</reference>
<protein>
    <submittedName>
        <fullName evidence="2">Uncharacterized protein</fullName>
    </submittedName>
</protein>
<dbReference type="GeneID" id="35805922"/>
<feature type="region of interest" description="Disordered" evidence="1">
    <location>
        <begin position="79"/>
        <end position="150"/>
    </location>
</feature>
<evidence type="ECO:0000256" key="1">
    <source>
        <dbReference type="SAM" id="MobiDB-lite"/>
    </source>
</evidence>
<name>A0AB36THK1_ACETH</name>
<comment type="caution">
    <text evidence="2">The sequence shown here is derived from an EMBL/GenBank/DDBJ whole genome shotgun (WGS) entry which is preliminary data.</text>
</comment>
<feature type="compositionally biased region" description="Polar residues" evidence="1">
    <location>
        <begin position="22"/>
        <end position="52"/>
    </location>
</feature>
<feature type="compositionally biased region" description="Low complexity" evidence="1">
    <location>
        <begin position="118"/>
        <end position="128"/>
    </location>
</feature>
<organism evidence="2 3">
    <name type="scientific">Acetivibrio thermocellus AD2</name>
    <dbReference type="NCBI Taxonomy" id="1138384"/>
    <lineage>
        <taxon>Bacteria</taxon>
        <taxon>Bacillati</taxon>
        <taxon>Bacillota</taxon>
        <taxon>Clostridia</taxon>
        <taxon>Eubacteriales</taxon>
        <taxon>Oscillospiraceae</taxon>
        <taxon>Acetivibrio</taxon>
    </lineage>
</organism>
<evidence type="ECO:0000313" key="2">
    <source>
        <dbReference type="EMBL" id="PFH02640.1"/>
    </source>
</evidence>
<dbReference type="EMBL" id="PDBW01000001">
    <property type="protein sequence ID" value="PFH02640.1"/>
    <property type="molecule type" value="Genomic_DNA"/>
</dbReference>
<evidence type="ECO:0000313" key="3">
    <source>
        <dbReference type="Proteomes" id="UP000223596"/>
    </source>
</evidence>
<feature type="compositionally biased region" description="Polar residues" evidence="1">
    <location>
        <begin position="136"/>
        <end position="150"/>
    </location>
</feature>
<sequence length="181" mass="19713">MSMNKDLLLSLLETLAEQSKNANNTKMRQYNTANKNPHNYSTRPVQRASHNSGAHAKPRPNVSHVAKEHYFEGSHNLEESSDFEGIGQGSLDYASSEGVGQGSLDYTSSEGKPGFQGSPGLEGSLSSEGDGRHSKNNIVTPETPSQTASFNLSEISKNDIVRGIILSEILSKPKALRRNQW</sequence>
<accession>A0AB36THK1</accession>